<reference evidence="2" key="1">
    <citation type="journal article" date="2020" name="Nature">
        <title>Giant virus diversity and host interactions through global metagenomics.</title>
        <authorList>
            <person name="Schulz F."/>
            <person name="Roux S."/>
            <person name="Paez-Espino D."/>
            <person name="Jungbluth S."/>
            <person name="Walsh D.A."/>
            <person name="Denef V.J."/>
            <person name="McMahon K.D."/>
            <person name="Konstantinidis K.T."/>
            <person name="Eloe-Fadrosh E.A."/>
            <person name="Kyrpides N.C."/>
            <person name="Woyke T."/>
        </authorList>
    </citation>
    <scope>NUCLEOTIDE SEQUENCE</scope>
    <source>
        <strain evidence="2">GVMAG-S-1101165-83</strain>
    </source>
</reference>
<sequence>MDGSGNSSNFDSASFSQEYGSEVKKMGGARKRRVTLRRQERGGQKFRLRAGKKIRTKRRGGIKRRYKK</sequence>
<dbReference type="EMBL" id="MN740770">
    <property type="protein sequence ID" value="QHU10620.1"/>
    <property type="molecule type" value="Genomic_DNA"/>
</dbReference>
<feature type="compositionally biased region" description="Basic residues" evidence="1">
    <location>
        <begin position="44"/>
        <end position="68"/>
    </location>
</feature>
<dbReference type="AlphaFoldDB" id="A0A6C0K0Z3"/>
<protein>
    <submittedName>
        <fullName evidence="2">Uncharacterized protein</fullName>
    </submittedName>
</protein>
<evidence type="ECO:0000256" key="1">
    <source>
        <dbReference type="SAM" id="MobiDB-lite"/>
    </source>
</evidence>
<feature type="region of interest" description="Disordered" evidence="1">
    <location>
        <begin position="21"/>
        <end position="68"/>
    </location>
</feature>
<feature type="compositionally biased region" description="Basic residues" evidence="1">
    <location>
        <begin position="27"/>
        <end position="36"/>
    </location>
</feature>
<proteinExistence type="predicted"/>
<organism evidence="2">
    <name type="scientific">viral metagenome</name>
    <dbReference type="NCBI Taxonomy" id="1070528"/>
    <lineage>
        <taxon>unclassified sequences</taxon>
        <taxon>metagenomes</taxon>
        <taxon>organismal metagenomes</taxon>
    </lineage>
</organism>
<name>A0A6C0K0Z3_9ZZZZ</name>
<evidence type="ECO:0000313" key="2">
    <source>
        <dbReference type="EMBL" id="QHU10620.1"/>
    </source>
</evidence>
<accession>A0A6C0K0Z3</accession>